<dbReference type="PANTHER" id="PTHR33096">
    <property type="entry name" value="CXC2 DOMAIN-CONTAINING PROTEIN"/>
    <property type="match status" value="1"/>
</dbReference>
<feature type="domain" description="CxC1-like cysteine cluster associated with KDZ transposases" evidence="2">
    <location>
        <begin position="297"/>
        <end position="400"/>
    </location>
</feature>
<dbReference type="InterPro" id="IPR040521">
    <property type="entry name" value="KDZ"/>
</dbReference>
<accession>A0A180G371</accession>
<evidence type="ECO:0000313" key="4">
    <source>
        <dbReference type="EnsemblFungi" id="PTTG_29581-t43_1-p1"/>
    </source>
</evidence>
<evidence type="ECO:0000256" key="1">
    <source>
        <dbReference type="SAM" id="MobiDB-lite"/>
    </source>
</evidence>
<feature type="region of interest" description="Disordered" evidence="1">
    <location>
        <begin position="158"/>
        <end position="199"/>
    </location>
</feature>
<dbReference type="EnsemblFungi" id="PTTG_29581-t43_1">
    <property type="protein sequence ID" value="PTTG_29581-t43_1-p1"/>
    <property type="gene ID" value="PTTG_29581"/>
</dbReference>
<feature type="region of interest" description="Disordered" evidence="1">
    <location>
        <begin position="230"/>
        <end position="249"/>
    </location>
</feature>
<evidence type="ECO:0000313" key="5">
    <source>
        <dbReference type="Proteomes" id="UP000005240"/>
    </source>
</evidence>
<reference evidence="3" key="2">
    <citation type="submission" date="2016-05" db="EMBL/GenBank/DDBJ databases">
        <title>Comparative analysis highlights variable genome content of wheat rusts and divergence of the mating loci.</title>
        <authorList>
            <person name="Cuomo C.A."/>
            <person name="Bakkeren G."/>
            <person name="Szabo L."/>
            <person name="Khalil H."/>
            <person name="Joly D."/>
            <person name="Goldberg J."/>
            <person name="Young S."/>
            <person name="Zeng Q."/>
            <person name="Fellers J."/>
        </authorList>
    </citation>
    <scope>NUCLEOTIDE SEQUENCE [LARGE SCALE GENOMIC DNA]</scope>
    <source>
        <strain evidence="3">1-1 BBBD Race 1</strain>
    </source>
</reference>
<dbReference type="STRING" id="630390.A0A180G371"/>
<reference evidence="4" key="4">
    <citation type="submission" date="2025-05" db="UniProtKB">
        <authorList>
            <consortium name="EnsemblFungi"/>
        </authorList>
    </citation>
    <scope>IDENTIFICATION</scope>
    <source>
        <strain evidence="4">isolate 1-1 / race 1 (BBBD)</strain>
    </source>
</reference>
<organism evidence="3">
    <name type="scientific">Puccinia triticina (isolate 1-1 / race 1 (BBBD))</name>
    <name type="common">Brown leaf rust fungus</name>
    <dbReference type="NCBI Taxonomy" id="630390"/>
    <lineage>
        <taxon>Eukaryota</taxon>
        <taxon>Fungi</taxon>
        <taxon>Dikarya</taxon>
        <taxon>Basidiomycota</taxon>
        <taxon>Pucciniomycotina</taxon>
        <taxon>Pucciniomycetes</taxon>
        <taxon>Pucciniales</taxon>
        <taxon>Pucciniaceae</taxon>
        <taxon>Puccinia</taxon>
    </lineage>
</organism>
<dbReference type="Pfam" id="PF18758">
    <property type="entry name" value="KDZ"/>
    <property type="match status" value="1"/>
</dbReference>
<protein>
    <submittedName>
        <fullName evidence="4">CxC1 domain-containing protein</fullName>
    </submittedName>
</protein>
<dbReference type="InterPro" id="IPR041320">
    <property type="entry name" value="CxC1"/>
</dbReference>
<reference evidence="3" key="1">
    <citation type="submission" date="2009-11" db="EMBL/GenBank/DDBJ databases">
        <authorList>
            <consortium name="The Broad Institute Genome Sequencing Platform"/>
            <person name="Ward D."/>
            <person name="Feldgarden M."/>
            <person name="Earl A."/>
            <person name="Young S.K."/>
            <person name="Zeng Q."/>
            <person name="Koehrsen M."/>
            <person name="Alvarado L."/>
            <person name="Berlin A."/>
            <person name="Bochicchio J."/>
            <person name="Borenstein D."/>
            <person name="Chapman S.B."/>
            <person name="Chen Z."/>
            <person name="Engels R."/>
            <person name="Freedman E."/>
            <person name="Gellesch M."/>
            <person name="Goldberg J."/>
            <person name="Griggs A."/>
            <person name="Gujja S."/>
            <person name="Heilman E."/>
            <person name="Heiman D."/>
            <person name="Hepburn T."/>
            <person name="Howarth C."/>
            <person name="Jen D."/>
            <person name="Larson L."/>
            <person name="Lewis B."/>
            <person name="Mehta T."/>
            <person name="Park D."/>
            <person name="Pearson M."/>
            <person name="Roberts A."/>
            <person name="Saif S."/>
            <person name="Shea T."/>
            <person name="Shenoy N."/>
            <person name="Sisk P."/>
            <person name="Stolte C."/>
            <person name="Sykes S."/>
            <person name="Thomson T."/>
            <person name="Walk T."/>
            <person name="White J."/>
            <person name="Yandava C."/>
            <person name="Izard J."/>
            <person name="Baranova O.V."/>
            <person name="Blanton J.M."/>
            <person name="Tanner A.C."/>
            <person name="Dewhirst F.E."/>
            <person name="Haas B."/>
            <person name="Nusbaum C."/>
            <person name="Birren B."/>
        </authorList>
    </citation>
    <scope>NUCLEOTIDE SEQUENCE [LARGE SCALE GENOMIC DNA]</scope>
    <source>
        <strain evidence="3">1-1 BBBD Race 1</strain>
    </source>
</reference>
<reference evidence="4 5" key="3">
    <citation type="journal article" date="2017" name="G3 (Bethesda)">
        <title>Comparative analysis highlights variable genome content of wheat rusts and divergence of the mating loci.</title>
        <authorList>
            <person name="Cuomo C.A."/>
            <person name="Bakkeren G."/>
            <person name="Khalil H.B."/>
            <person name="Panwar V."/>
            <person name="Joly D."/>
            <person name="Linning R."/>
            <person name="Sakthikumar S."/>
            <person name="Song X."/>
            <person name="Adiconis X."/>
            <person name="Fan L."/>
            <person name="Goldberg J.M."/>
            <person name="Levin J.Z."/>
            <person name="Young S."/>
            <person name="Zeng Q."/>
            <person name="Anikster Y."/>
            <person name="Bruce M."/>
            <person name="Wang M."/>
            <person name="Yin C."/>
            <person name="McCallum B."/>
            <person name="Szabo L.J."/>
            <person name="Hulbert S."/>
            <person name="Chen X."/>
            <person name="Fellers J.P."/>
        </authorList>
    </citation>
    <scope>NUCLEOTIDE SEQUENCE</scope>
    <source>
        <strain evidence="4">isolate 1-1 / race 1 (BBBD)</strain>
        <strain evidence="5">Isolate 1-1 / race 1 (BBBD)</strain>
    </source>
</reference>
<name>A0A180G371_PUCT1</name>
<evidence type="ECO:0000313" key="3">
    <source>
        <dbReference type="EMBL" id="OAV87084.1"/>
    </source>
</evidence>
<gene>
    <name evidence="3" type="ORF">PTTG_29581</name>
</gene>
<dbReference type="AlphaFoldDB" id="A0A180G371"/>
<dbReference type="PANTHER" id="PTHR33096:SF1">
    <property type="entry name" value="CXC1-LIKE CYSTEINE CLUSTER ASSOCIATED WITH KDZ TRANSPOSASES DOMAIN-CONTAINING PROTEIN"/>
    <property type="match status" value="1"/>
</dbReference>
<dbReference type="OrthoDB" id="2507164at2759"/>
<evidence type="ECO:0000259" key="2">
    <source>
        <dbReference type="Pfam" id="PF18802"/>
    </source>
</evidence>
<dbReference type="VEuPathDB" id="FungiDB:PTTG_29581"/>
<keyword evidence="5" id="KW-1185">Reference proteome</keyword>
<feature type="compositionally biased region" description="Basic and acidic residues" evidence="1">
    <location>
        <begin position="188"/>
        <end position="199"/>
    </location>
</feature>
<dbReference type="Pfam" id="PF18802">
    <property type="entry name" value="CxC1"/>
    <property type="match status" value="1"/>
</dbReference>
<dbReference type="EMBL" id="ADAS02000598">
    <property type="protein sequence ID" value="OAV87084.1"/>
    <property type="molecule type" value="Genomic_DNA"/>
</dbReference>
<sequence>MLTDGSGRPDVTRGPECTELHRVITTCDGNHPMRYSTDYSIARGKPASGLYYSMISISLLLAEHRPPPPLLYANTCTCPGNPHPVSVGIADLPFEDKGIDINLTQHNIHRGTSPSISLLDSVPDPTTYSNTSTGKLALNLSAQLQLPVSNNYSMARGRRNEANSVAHSISTGSSRRTRTRRFQMRNASMERRERSAELRDRSIAEQLGHVSPPRRPPQAVAQEALNTENQYPPFEPHLGGNDDRLATPEEDLPSTAHAAYHRARRYAETRERTSQLWSQLESSVTATFTLRQRITTNFTTQPSGYELPPDTCTCSPSEIHTRKVDLFDMLFQLTSEPVPFCKCLPDVVRLVYFGYIASSPETPRTAFSIRLLQFHHMLWQTSALSTSSFVKALSSYLNTRHKKPCYARGNNFRKQNLEVPFSNSTDLYSRVLTNQTKITNEGMQLTAIEQWAMKCPRCFGPQENEIKAHQDEPDIIIAMDGNFQQRHYAYASKDNPPESKYPSSFIPPSKIAPNATLFTSTEAAAVGIDPPCADTHKAANDTRNETTWEKCDDNGLFASACCHDIPLKYINIYKTGEKLYYPVSILRTILADFPQHKVGILYDLGCHMEAHVNRRNLLEERRADLRFGTSVFHAYVHEWSCQVKYNPRLNKFWGLSDGEGLERLWSFQSPLISTNRVSTRLHRFNSLDARSQYYTKLLNEMGGKMFIFSISINFALLKRK</sequence>
<dbReference type="Proteomes" id="UP000005240">
    <property type="component" value="Unassembled WGS sequence"/>
</dbReference>
<proteinExistence type="predicted"/>